<dbReference type="EMBL" id="CP137555">
    <property type="protein sequence ID" value="WOX04365.1"/>
    <property type="molecule type" value="Genomic_DNA"/>
</dbReference>
<dbReference type="Proteomes" id="UP001302477">
    <property type="component" value="Chromosome"/>
</dbReference>
<sequence length="133" mass="14737">MKAISHFTTASGIFPANLDPRVKAVFVFWLLGSAFFGFSSLLLQFGFPPTPSELMPILESGMTSETIIALAGAALLITSIFIFRHFWLQLLLSFFRSLRAVFKHFLRALQPPTPALCSAHRSAHTSRAPPFRA</sequence>
<keyword evidence="1" id="KW-0472">Membrane</keyword>
<dbReference type="KEGG" id="mpaf:R5R33_11495"/>
<name>A0AAU0MW10_9GAMM</name>
<organism evidence="2 3">
    <name type="scientific">Microbulbifer pacificus</name>
    <dbReference type="NCBI Taxonomy" id="407164"/>
    <lineage>
        <taxon>Bacteria</taxon>
        <taxon>Pseudomonadati</taxon>
        <taxon>Pseudomonadota</taxon>
        <taxon>Gammaproteobacteria</taxon>
        <taxon>Cellvibrionales</taxon>
        <taxon>Microbulbiferaceae</taxon>
        <taxon>Microbulbifer</taxon>
    </lineage>
</organism>
<dbReference type="RefSeq" id="WP_318952844.1">
    <property type="nucleotide sequence ID" value="NZ_CP137555.1"/>
</dbReference>
<feature type="transmembrane region" description="Helical" evidence="1">
    <location>
        <begin position="67"/>
        <end position="87"/>
    </location>
</feature>
<protein>
    <submittedName>
        <fullName evidence="2">Uncharacterized protein</fullName>
    </submittedName>
</protein>
<proteinExistence type="predicted"/>
<keyword evidence="3" id="KW-1185">Reference proteome</keyword>
<evidence type="ECO:0000313" key="2">
    <source>
        <dbReference type="EMBL" id="WOX04365.1"/>
    </source>
</evidence>
<gene>
    <name evidence="2" type="ORF">R5R33_11495</name>
</gene>
<keyword evidence="1" id="KW-0812">Transmembrane</keyword>
<evidence type="ECO:0000313" key="3">
    <source>
        <dbReference type="Proteomes" id="UP001302477"/>
    </source>
</evidence>
<dbReference type="AlphaFoldDB" id="A0AAU0MW10"/>
<reference evidence="2 3" key="1">
    <citation type="submission" date="2023-10" db="EMBL/GenBank/DDBJ databases">
        <title>Description of Microbulbifer bruguierae sp. nov., isolated from the sediments of mangrove plant Bruguiera sexangula and comparative genomic analyses of the genus Microbulbifer.</title>
        <authorList>
            <person name="Long M."/>
        </authorList>
    </citation>
    <scope>NUCLEOTIDE SEQUENCE [LARGE SCALE GENOMIC DNA]</scope>
    <source>
        <strain evidence="2 3">SPO729</strain>
    </source>
</reference>
<keyword evidence="1" id="KW-1133">Transmembrane helix</keyword>
<feature type="transmembrane region" description="Helical" evidence="1">
    <location>
        <begin position="24"/>
        <end position="47"/>
    </location>
</feature>
<accession>A0AAU0MW10</accession>
<evidence type="ECO:0000256" key="1">
    <source>
        <dbReference type="SAM" id="Phobius"/>
    </source>
</evidence>